<evidence type="ECO:0000259" key="1">
    <source>
        <dbReference type="Pfam" id="PF13546"/>
    </source>
</evidence>
<keyword evidence="3" id="KW-1185">Reference proteome</keyword>
<accession>A0ABS2J460</accession>
<sequence length="366" mass="40133">MPRADQRRWGETYIRGLLLGNGRRSVRSIAEGADVPDAVQSLQQFVNQSPWDWAPVRRRTARYVDEHMTTHAWLIRPIYIPKRGGQTAGVARRYVPRTGRTLNCQYGLGLFLSDAETSAPVDWRLVLPSPAGTGARSWLPGRREVGPSEQSEWCHVLAMADDVAAAVPVRPLVVGLRHVTGVERLLQGLRQRGLPFVVEVNDSMPVLRQLAPSSLPGGARPGLTQIRSLVQETTARRQPVMWRQLHDAALHRSYVTTVPVRLPGTVAGSGGGADCLLVAVWSAAATSAANFWLTGLPESQVGHVLTLAQLAARRERDVDTLSEGYGLLDFEGRSSRGWHHHMTLVSAAYAFAQLGTCSQQQEQRAG</sequence>
<evidence type="ECO:0000313" key="2">
    <source>
        <dbReference type="EMBL" id="MBM7081350.1"/>
    </source>
</evidence>
<dbReference type="PANTHER" id="PTHR33627:SF1">
    <property type="entry name" value="TRANSPOSASE"/>
    <property type="match status" value="1"/>
</dbReference>
<dbReference type="PANTHER" id="PTHR33627">
    <property type="entry name" value="TRANSPOSASE"/>
    <property type="match status" value="1"/>
</dbReference>
<evidence type="ECO:0000313" key="3">
    <source>
        <dbReference type="Proteomes" id="UP000809587"/>
    </source>
</evidence>
<protein>
    <submittedName>
        <fullName evidence="2">Transposase</fullName>
    </submittedName>
</protein>
<dbReference type="Proteomes" id="UP000809587">
    <property type="component" value="Unassembled WGS sequence"/>
</dbReference>
<dbReference type="InterPro" id="IPR039365">
    <property type="entry name" value="IS701-like"/>
</dbReference>
<comment type="caution">
    <text evidence="2">The sequence shown here is derived from an EMBL/GenBank/DDBJ whole genome shotgun (WGS) entry which is preliminary data.</text>
</comment>
<gene>
    <name evidence="2" type="ORF">JQN84_02155</name>
</gene>
<dbReference type="InterPro" id="IPR038721">
    <property type="entry name" value="IS701-like_DDE_dom"/>
</dbReference>
<organism evidence="2 3">
    <name type="scientific">Micromonospora humidisoli</name>
    <dbReference type="NCBI Taxonomy" id="2807622"/>
    <lineage>
        <taxon>Bacteria</taxon>
        <taxon>Bacillati</taxon>
        <taxon>Actinomycetota</taxon>
        <taxon>Actinomycetes</taxon>
        <taxon>Micromonosporales</taxon>
        <taxon>Micromonosporaceae</taxon>
        <taxon>Micromonospora</taxon>
    </lineage>
</organism>
<name>A0ABS2J460_9ACTN</name>
<dbReference type="Pfam" id="PF13546">
    <property type="entry name" value="DDE_5"/>
    <property type="match status" value="1"/>
</dbReference>
<feature type="domain" description="Transposase IS701-like DDE" evidence="1">
    <location>
        <begin position="2"/>
        <end position="256"/>
    </location>
</feature>
<dbReference type="EMBL" id="JAFEUO010000001">
    <property type="protein sequence ID" value="MBM7081350.1"/>
    <property type="molecule type" value="Genomic_DNA"/>
</dbReference>
<reference evidence="2 3" key="1">
    <citation type="submission" date="2021-02" db="EMBL/GenBank/DDBJ databases">
        <authorList>
            <person name="Lee D.-H."/>
        </authorList>
    </citation>
    <scope>NUCLEOTIDE SEQUENCE [LARGE SCALE GENOMIC DNA]</scope>
    <source>
        <strain evidence="2 3">MMS20-R2-29</strain>
    </source>
</reference>
<proteinExistence type="predicted"/>